<reference evidence="3 4" key="1">
    <citation type="submission" date="2017-10" db="EMBL/GenBank/DDBJ databases">
        <title>Development of genomic resources for the powdery mildew, Erysiphe pulchra.</title>
        <authorList>
            <person name="Wadl P.A."/>
            <person name="Mack B.M."/>
            <person name="Moore G."/>
            <person name="Beltz S.B."/>
        </authorList>
    </citation>
    <scope>NUCLEOTIDE SEQUENCE [LARGE SCALE GENOMIC DNA]</scope>
    <source>
        <strain evidence="3">Cflorida</strain>
    </source>
</reference>
<gene>
    <name evidence="3" type="ORF">EPUL_001123</name>
</gene>
<dbReference type="EMBL" id="PEDP01000808">
    <property type="protein sequence ID" value="POS84902.1"/>
    <property type="molecule type" value="Genomic_DNA"/>
</dbReference>
<keyword evidence="4" id="KW-1185">Reference proteome</keyword>
<feature type="chain" id="PRO_5015585737" evidence="2">
    <location>
        <begin position="20"/>
        <end position="349"/>
    </location>
</feature>
<accession>A0A2S4PS93</accession>
<proteinExistence type="predicted"/>
<evidence type="ECO:0000313" key="3">
    <source>
        <dbReference type="EMBL" id="POS84902.1"/>
    </source>
</evidence>
<dbReference type="AlphaFoldDB" id="A0A2S4PS93"/>
<dbReference type="Gene3D" id="3.10.450.30">
    <property type="entry name" value="Microbial ribonucleases"/>
    <property type="match status" value="1"/>
</dbReference>
<feature type="region of interest" description="Disordered" evidence="1">
    <location>
        <begin position="279"/>
        <end position="305"/>
    </location>
</feature>
<name>A0A2S4PS93_9PEZI</name>
<dbReference type="SMR" id="A0A2S4PS93"/>
<dbReference type="Proteomes" id="UP000237438">
    <property type="component" value="Unassembled WGS sequence"/>
</dbReference>
<comment type="caution">
    <text evidence="3">The sequence shown here is derived from an EMBL/GenBank/DDBJ whole genome shotgun (WGS) entry which is preliminary data.</text>
</comment>
<keyword evidence="2" id="KW-0732">Signal</keyword>
<dbReference type="OrthoDB" id="10419225at2759"/>
<protein>
    <submittedName>
        <fullName evidence="3">Uncharacterized protein</fullName>
    </submittedName>
</protein>
<feature type="signal peptide" evidence="2">
    <location>
        <begin position="1"/>
        <end position="19"/>
    </location>
</feature>
<evidence type="ECO:0000256" key="2">
    <source>
        <dbReference type="SAM" id="SignalP"/>
    </source>
</evidence>
<sequence>MQLTVLPFLSTLVLNSVSASLDSDSQSGFDCGRVFFGRNVIKSAGSFVSRNLRRSSQISLVDGVSFQGGNPDHVGWPIRESGQIYTSSRSRESFYVLVDSWGKVKGVMARLANDDYTRCLRKSSRRKSLLLSLSNGYRCGQNFFGDEQLRGDVDEAISKLGQGLKYPSPYKGNLYTGYEYLTWPIMNEKKDNTSHWEQSPFHVILSRDGKIIDVVAKLKCNDFIKCERATKSLQGRSLKTSLLQRRNAAAPSDYLCDQVVPFRYANLVFFRDLSMAKDPIPPKKNSPTPQGLPPAPPRPKKYPKKYNQPPCQAALCQLWPIFPNGLNYAEGMRAGKHFLMMDMEFNIKG</sequence>
<feature type="non-terminal residue" evidence="3">
    <location>
        <position position="349"/>
    </location>
</feature>
<organism evidence="3 4">
    <name type="scientific">Erysiphe pulchra</name>
    <dbReference type="NCBI Taxonomy" id="225359"/>
    <lineage>
        <taxon>Eukaryota</taxon>
        <taxon>Fungi</taxon>
        <taxon>Dikarya</taxon>
        <taxon>Ascomycota</taxon>
        <taxon>Pezizomycotina</taxon>
        <taxon>Leotiomycetes</taxon>
        <taxon>Erysiphales</taxon>
        <taxon>Erysiphaceae</taxon>
        <taxon>Erysiphe</taxon>
    </lineage>
</organism>
<evidence type="ECO:0000313" key="4">
    <source>
        <dbReference type="Proteomes" id="UP000237438"/>
    </source>
</evidence>
<evidence type="ECO:0000256" key="1">
    <source>
        <dbReference type="SAM" id="MobiDB-lite"/>
    </source>
</evidence>